<dbReference type="Proteomes" id="UP000076738">
    <property type="component" value="Unassembled WGS sequence"/>
</dbReference>
<name>A0A167FH19_CALVF</name>
<evidence type="ECO:0000256" key="1">
    <source>
        <dbReference type="SAM" id="MobiDB-lite"/>
    </source>
</evidence>
<evidence type="ECO:0000313" key="2">
    <source>
        <dbReference type="EMBL" id="KZO89481.1"/>
    </source>
</evidence>
<organism evidence="2 3">
    <name type="scientific">Calocera viscosa (strain TUFC12733)</name>
    <dbReference type="NCBI Taxonomy" id="1330018"/>
    <lineage>
        <taxon>Eukaryota</taxon>
        <taxon>Fungi</taxon>
        <taxon>Dikarya</taxon>
        <taxon>Basidiomycota</taxon>
        <taxon>Agaricomycotina</taxon>
        <taxon>Dacrymycetes</taxon>
        <taxon>Dacrymycetales</taxon>
        <taxon>Dacrymycetaceae</taxon>
        <taxon>Calocera</taxon>
    </lineage>
</organism>
<keyword evidence="3" id="KW-1185">Reference proteome</keyword>
<accession>A0A167FH19</accession>
<evidence type="ECO:0000313" key="3">
    <source>
        <dbReference type="Proteomes" id="UP000076738"/>
    </source>
</evidence>
<dbReference type="EMBL" id="KV417398">
    <property type="protein sequence ID" value="KZO89481.1"/>
    <property type="molecule type" value="Genomic_DNA"/>
</dbReference>
<protein>
    <submittedName>
        <fullName evidence="2">Uncharacterized protein</fullName>
    </submittedName>
</protein>
<sequence>MPASDYSARPNPPYGPVLSPDNVAVMVGSRLQREHASVAGALQLYPSFQTAKSDHAFRRVPGELGHALAKQKWDPEPYLTPYPPEVRTINAVVKPNNPDNYYFDAPFQSYSQDFALPHVRFFETNLKSTDPRREHFGMVVGFPTLFRSGPISEAEYRIAPPIQLRTEMDNKDDDYRKEVIVAGRSIPVMQGSGEDQKDAASRHKHPWTDGFGEKLCKLSFKKDFMRQTLDLCTAADRTLNSGFYFVFMSTDTVGPASPPDCMTLISRSVWHDANMMETLEALNAVFRKKVAYRARDIKTGRVGGFNNSGNTRPVNTVVTRQDLENAVQPIARDLERGAIVPSHGDAGVPTATPPHFNRRELPEDPNQWPHISQTLVNAALVHVQAYHQNAYSGFTQALLGTITRLYHYYHPRFWNSGLDQCVNMADPNDSRLRRYNFDYNELLETMYAEKSMEWADGGPVGTGPPPYAREDEFGSDSGGSDYYG</sequence>
<dbReference type="OrthoDB" id="10501904at2759"/>
<gene>
    <name evidence="2" type="ORF">CALVIDRAFT_569886</name>
</gene>
<proteinExistence type="predicted"/>
<dbReference type="AlphaFoldDB" id="A0A167FH19"/>
<reference evidence="2 3" key="1">
    <citation type="journal article" date="2016" name="Mol. Biol. Evol.">
        <title>Comparative Genomics of Early-Diverging Mushroom-Forming Fungi Provides Insights into the Origins of Lignocellulose Decay Capabilities.</title>
        <authorList>
            <person name="Nagy L.G."/>
            <person name="Riley R."/>
            <person name="Tritt A."/>
            <person name="Adam C."/>
            <person name="Daum C."/>
            <person name="Floudas D."/>
            <person name="Sun H."/>
            <person name="Yadav J.S."/>
            <person name="Pangilinan J."/>
            <person name="Larsson K.H."/>
            <person name="Matsuura K."/>
            <person name="Barry K."/>
            <person name="Labutti K."/>
            <person name="Kuo R."/>
            <person name="Ohm R.A."/>
            <person name="Bhattacharya S.S."/>
            <person name="Shirouzu T."/>
            <person name="Yoshinaga Y."/>
            <person name="Martin F.M."/>
            <person name="Grigoriev I.V."/>
            <person name="Hibbett D.S."/>
        </authorList>
    </citation>
    <scope>NUCLEOTIDE SEQUENCE [LARGE SCALE GENOMIC DNA]</scope>
    <source>
        <strain evidence="2 3">TUFC12733</strain>
    </source>
</reference>
<feature type="region of interest" description="Disordered" evidence="1">
    <location>
        <begin position="454"/>
        <end position="484"/>
    </location>
</feature>